<dbReference type="PANTHER" id="PTHR43884">
    <property type="entry name" value="ACYL-COA DEHYDROGENASE"/>
    <property type="match status" value="1"/>
</dbReference>
<keyword evidence="3" id="KW-0285">Flavoprotein</keyword>
<dbReference type="SUPFAM" id="SSF47203">
    <property type="entry name" value="Acyl-CoA dehydrogenase C-terminal domain-like"/>
    <property type="match status" value="1"/>
</dbReference>
<evidence type="ECO:0000259" key="6">
    <source>
        <dbReference type="Pfam" id="PF00441"/>
    </source>
</evidence>
<feature type="domain" description="Acyl-CoA dehydrogenase/oxidase C-terminal" evidence="6">
    <location>
        <begin position="232"/>
        <end position="360"/>
    </location>
</feature>
<dbReference type="OrthoDB" id="8523432at2"/>
<accession>S9ZC29</accession>
<dbReference type="AlphaFoldDB" id="S9ZC29"/>
<dbReference type="InterPro" id="IPR009100">
    <property type="entry name" value="AcylCoA_DH/oxidase_NM_dom_sf"/>
</dbReference>
<dbReference type="GO" id="GO:0050660">
    <property type="term" value="F:flavin adenine dinucleotide binding"/>
    <property type="evidence" value="ECO:0007669"/>
    <property type="project" value="InterPro"/>
</dbReference>
<dbReference type="Pfam" id="PF00441">
    <property type="entry name" value="Acyl-CoA_dh_1"/>
    <property type="match status" value="1"/>
</dbReference>
<dbReference type="InterPro" id="IPR036250">
    <property type="entry name" value="AcylCo_DH-like_C"/>
</dbReference>
<dbReference type="EMBL" id="ATJV01000070">
    <property type="protein sequence ID" value="EPZ14845.1"/>
    <property type="molecule type" value="Genomic_DNA"/>
</dbReference>
<keyword evidence="5" id="KW-0560">Oxidoreductase</keyword>
<evidence type="ECO:0000256" key="2">
    <source>
        <dbReference type="ARBA" id="ARBA00009347"/>
    </source>
</evidence>
<gene>
    <name evidence="8" type="ORF">M622_05150</name>
</gene>
<evidence type="ECO:0008006" key="10">
    <source>
        <dbReference type="Google" id="ProtNLM"/>
    </source>
</evidence>
<dbReference type="GO" id="GO:0003995">
    <property type="term" value="F:acyl-CoA dehydrogenase activity"/>
    <property type="evidence" value="ECO:0007669"/>
    <property type="project" value="TreeGrafter"/>
</dbReference>
<dbReference type="InterPro" id="IPR037069">
    <property type="entry name" value="AcylCoA_DH/ox_N_sf"/>
</dbReference>
<sequence length="371" mass="40774">MELDLTSEQQQIKDAVRRFLSRECTPAMVRKMREEHAALPREIWQSMAELGWLSLPFADAYGGAGSDWVTLAVVVEELGRACDPTPFVDCIVTCGWLIQDVGSEAQKQQWLPPLIEGKLMLSLATHEETALHGAGTPPTTLRQCPAGLRLDGRKYFVVNADASDFLLVSAAMPDSAETSLVLVSPKAEGVELIALHSLAHANVHEVRFNNVLVPQEQWLGDGPVAQSRLDEALDRTQAFQSAAAAGGARQVLEMTVAYAKEREQFGKPIGSFQAVQHMLANVWTDVETAWLAAYEAITYLEAGLPAAEKVAIAKCASNATFLQACFTAHQIFGGMGYMWETDLHLWTRKAKEIELAYGGPHRYRRRLAALL</sequence>
<dbReference type="InterPro" id="IPR046373">
    <property type="entry name" value="Acyl-CoA_Oxase/DH_mid-dom_sf"/>
</dbReference>
<protein>
    <recommendedName>
        <fullName evidence="10">Acyl-CoA dehydrogenase</fullName>
    </recommendedName>
</protein>
<comment type="similarity">
    <text evidence="2">Belongs to the acyl-CoA dehydrogenase family.</text>
</comment>
<dbReference type="Gene3D" id="1.10.540.10">
    <property type="entry name" value="Acyl-CoA dehydrogenase/oxidase, N-terminal domain"/>
    <property type="match status" value="1"/>
</dbReference>
<evidence type="ECO:0000256" key="4">
    <source>
        <dbReference type="ARBA" id="ARBA00022827"/>
    </source>
</evidence>
<evidence type="ECO:0000259" key="7">
    <source>
        <dbReference type="Pfam" id="PF02771"/>
    </source>
</evidence>
<comment type="caution">
    <text evidence="8">The sequence shown here is derived from an EMBL/GenBank/DDBJ whole genome shotgun (WGS) entry which is preliminary data.</text>
</comment>
<dbReference type="SUPFAM" id="SSF56645">
    <property type="entry name" value="Acyl-CoA dehydrogenase NM domain-like"/>
    <property type="match status" value="1"/>
</dbReference>
<dbReference type="eggNOG" id="COG1960">
    <property type="taxonomic scope" value="Bacteria"/>
</dbReference>
<organism evidence="8 9">
    <name type="scientific">Thauera terpenica 58Eu</name>
    <dbReference type="NCBI Taxonomy" id="1348657"/>
    <lineage>
        <taxon>Bacteria</taxon>
        <taxon>Pseudomonadati</taxon>
        <taxon>Pseudomonadota</taxon>
        <taxon>Betaproteobacteria</taxon>
        <taxon>Rhodocyclales</taxon>
        <taxon>Zoogloeaceae</taxon>
        <taxon>Thauera</taxon>
    </lineage>
</organism>
<dbReference type="Proteomes" id="UP000015455">
    <property type="component" value="Unassembled WGS sequence"/>
</dbReference>
<name>S9ZC29_9RHOO</name>
<keyword evidence="9" id="KW-1185">Reference proteome</keyword>
<reference evidence="8 9" key="1">
    <citation type="submission" date="2013-06" db="EMBL/GenBank/DDBJ databases">
        <title>Draft genome sequence of Thauera terpenica.</title>
        <authorList>
            <person name="Liu B."/>
            <person name="Frostegard A.H."/>
            <person name="Shapleigh J.P."/>
        </authorList>
    </citation>
    <scope>NUCLEOTIDE SEQUENCE [LARGE SCALE GENOMIC DNA]</scope>
    <source>
        <strain evidence="8 9">58Eu</strain>
    </source>
</reference>
<dbReference type="RefSeq" id="WP_021250187.1">
    <property type="nucleotide sequence ID" value="NZ_ATJV01000070.1"/>
</dbReference>
<keyword evidence="4" id="KW-0274">FAD</keyword>
<dbReference type="PANTHER" id="PTHR43884:SF20">
    <property type="entry name" value="ACYL-COA DEHYDROGENASE FADE28"/>
    <property type="match status" value="1"/>
</dbReference>
<dbReference type="Gene3D" id="2.40.110.10">
    <property type="entry name" value="Butyryl-CoA Dehydrogenase, subunit A, domain 2"/>
    <property type="match status" value="1"/>
</dbReference>
<proteinExistence type="inferred from homology"/>
<evidence type="ECO:0000256" key="5">
    <source>
        <dbReference type="ARBA" id="ARBA00023002"/>
    </source>
</evidence>
<dbReference type="InterPro" id="IPR013786">
    <property type="entry name" value="AcylCoA_DH/ox_N"/>
</dbReference>
<dbReference type="Pfam" id="PF02771">
    <property type="entry name" value="Acyl-CoA_dh_N"/>
    <property type="match status" value="1"/>
</dbReference>
<evidence type="ECO:0000313" key="9">
    <source>
        <dbReference type="Proteomes" id="UP000015455"/>
    </source>
</evidence>
<evidence type="ECO:0000256" key="1">
    <source>
        <dbReference type="ARBA" id="ARBA00001974"/>
    </source>
</evidence>
<feature type="domain" description="Acyl-CoA dehydrogenase/oxidase N-terminal" evidence="7">
    <location>
        <begin position="6"/>
        <end position="118"/>
    </location>
</feature>
<dbReference type="STRING" id="1348657.M622_05150"/>
<dbReference type="InterPro" id="IPR009075">
    <property type="entry name" value="AcylCo_DH/oxidase_C"/>
</dbReference>
<evidence type="ECO:0000313" key="8">
    <source>
        <dbReference type="EMBL" id="EPZ14845.1"/>
    </source>
</evidence>
<comment type="cofactor">
    <cofactor evidence="1">
        <name>FAD</name>
        <dbReference type="ChEBI" id="CHEBI:57692"/>
    </cofactor>
</comment>
<dbReference type="PATRIC" id="fig|1348657.5.peg.2785"/>
<dbReference type="Gene3D" id="1.20.140.10">
    <property type="entry name" value="Butyryl-CoA Dehydrogenase, subunit A, domain 3"/>
    <property type="match status" value="1"/>
</dbReference>
<evidence type="ECO:0000256" key="3">
    <source>
        <dbReference type="ARBA" id="ARBA00022630"/>
    </source>
</evidence>